<gene>
    <name evidence="1" type="ORF">SDC9_177654</name>
</gene>
<comment type="caution">
    <text evidence="1">The sequence shown here is derived from an EMBL/GenBank/DDBJ whole genome shotgun (WGS) entry which is preliminary data.</text>
</comment>
<proteinExistence type="predicted"/>
<dbReference type="AlphaFoldDB" id="A0A645GTM8"/>
<dbReference type="EMBL" id="VSSQ01081225">
    <property type="protein sequence ID" value="MPN30191.1"/>
    <property type="molecule type" value="Genomic_DNA"/>
</dbReference>
<evidence type="ECO:0000313" key="1">
    <source>
        <dbReference type="EMBL" id="MPN30191.1"/>
    </source>
</evidence>
<name>A0A645GTM8_9ZZZZ</name>
<accession>A0A645GTM8</accession>
<sequence>MLWQWKTTAKRGITVEIAYEGHLIRRVPALHAATETSSVEGETNFRLPHRKILNSKKVKYMLMLIISLR</sequence>
<reference evidence="1" key="1">
    <citation type="submission" date="2019-08" db="EMBL/GenBank/DDBJ databases">
        <authorList>
            <person name="Kucharzyk K."/>
            <person name="Murdoch R.W."/>
            <person name="Higgins S."/>
            <person name="Loffler F."/>
        </authorList>
    </citation>
    <scope>NUCLEOTIDE SEQUENCE</scope>
</reference>
<organism evidence="1">
    <name type="scientific">bioreactor metagenome</name>
    <dbReference type="NCBI Taxonomy" id="1076179"/>
    <lineage>
        <taxon>unclassified sequences</taxon>
        <taxon>metagenomes</taxon>
        <taxon>ecological metagenomes</taxon>
    </lineage>
</organism>
<protein>
    <submittedName>
        <fullName evidence="1">Uncharacterized protein</fullName>
    </submittedName>
</protein>